<sequence length="2856" mass="302806">DGSSTLEVWLQADQSIFSDAGVTPVSDGQPVQQWNDLSGNGFNASQLTAGEQPSFHTDEINGLPVVRFDGSNDSFNDDYSGVGGITARTVFVVYKASSSLQETSDLGQVWGYYQGGAHVALDARSGNLRGWSFDGNGSNQAAYAINGNDEIGPFANNNSSQWTYDQAQVVFAEFNAQRTLSRQVIGDLINPSGHNYGGDIAEIIVFSSTLSDVQRLRVHNYLSSKYNLTLGSAANAFFTAGDPAYDQDLIVIGRDASGYEYAGSIGIGGGLYMQEANASIDVNDEYIIAGHDGSTNEVVNTDVAVPATSRWSRSWYMERSQGGSIDAGNIDVTIGFDFTEAGMGAVGAVTDYKLLYRPDLSSSFTLISVSNATVVGNAIEFEVANAELSSGYYTLGTPGVTTLYSYVSGGDWDDADTWTTDPSGTIKLNPAVPGPDNKVVILNGIDVTISTNAKEVQGVEIRAGATLEIGNTTGHLFNIIKGTGKIRLSNPDFPSGTTLGPDGFGTSDGGIVEFYGASAYTLSSTYTFNDVIVNLASSSPNDILTLLADLNLNGDLDVTDGELRVGDNSSTTVRNINVNGDIIVGAAGRISVGTANAYHQLAIGGDFTNHGTVRFTNQASPDYTNSATTGVVEITYNNDYADQYTYCYGTTDFYRIIIDKGVDATYMASFEASSPGNFELYGRNNQSGGSNGTSVPAQALALHVGTIRIGPNVYIDELKSGSGNYDLNVNARIWVDNGRLTMTGSTALVVYGTFKVSGTQSLVNITSGSGFTLRETGTLRVEEGTVNVSQIRTSVFGAQHVGAYIQSGGSVNLTGSGTDGSHYVFSLPYKDNIFRMSGGTLTIQRSNGTDSDSGGIFINSDPINISVTAGDVRFEMATGTNFKITSTAPFFNLYMAKTGGGTSEIYLDGGTVLGQTLPAQPLVVLSQLRIENSTTFNARGVDVYIGGNLRVLDSGAEYITGNNTTYFDNNRNSIIYLRNAAYQQEFYNLVVNKTRDDRTVTIAPHFSYATGSTAVIVNNDFSVIRGDFNYSDYKVSALADINLAFNVVGNATGSLDINNASGDQTITVTSGTSPSVDKLNINKAAGDVNLAGAGLAVGDLSMISGKFNIGTQKLTVTNTLSGAPFSVTKMIQTAGNASDGGLELPVTGVGSVLYPLGTNANADLRYTPATLTVPSGGFNDDGFVRISVADTELPTLAATGSALTYYWRVSHSGFTSVPTVQYTFNYSDNDDNAANEVSYVPGSVLNEQPFTRSSEVVGNINTSTNILTFDNSGGGGFPMINASYTAGTISKFTGSPDIFYSRRNDNNTTAVEYNWTNVNAWSTDAVLKHGGAAAASYPQAGDVAVIGYGNIGNPGGGASATGITVTSGDGATHRYGANVNINIAALVFDSQSGATVEDVNLSRLTFPKNRDGSLGAVSGDGEIHLQIGTGAGEIPDLAGDFGDFTTNEKSSWLYNLTEDGQIVVPSNITEFPSLRILGGNTTTFNRTLVLQNDITARKLLIDYGGTLQVEANLTVTDTLQLGTNRKGRLLFSSASSQTVRTGYLRLETAKFNTSDNANLITVDNTTPGGLEHRLIVENNIDIIHGDMDLWSDNSGGNNAIMEIRGENMDFTVTSGAVPELYRLIIDTKNETADFIDFNDEITLNGPTDGSEKALEIIAGRLRLLDNNLDFTLSSGGDDFVIPDGSMIVVRQASTVRVTGDDTGIRLDGELRVRDNGHAYINGGNNNYIEYSGSNQSILNIWESGEVIVGSHIRRSLLSDDGALKFNMGEQGAGTPRLVVGQTGGLHSNRGIFEVLGEGSIFQLHKGEFIVANEKPAGSTAALFLEPETSYIDPSAVITIGGTDTNAGQEITINSAVELPNLIVDNSSGNNPVARLMVRPLTLNGDLSIEAGATFDANSLDLFIEGDMTNNGTYLPNGNTTYFSGGTQSITGNTEFYNLQIDPSVSVTLQSATDILVSNDLTLQSGQFIDGGNTIEVKQDIFSFASHISSGASGGILMSGTNAQTVSGTNGTFGRLELDNNDGAVFLLNTSFAGNLTLTNGILDIRNRRLLASGSIEGAPFNINRMITTTGVISDLGVTKSVSGTSGSFFIPLGVNGTTPKYTPVAFNISTKAAGTSQFNFKPIDSRHPTVIEDTEMGGASAQIDDQDNVLQYYWQVSSSNISNLNATMVLTYDPTDISVANGKSISDYVGARLDASDDWTFPGNVNSASNQINFTFASSSDLSRAYSAGVPEAFPATIPVLRAVNVSDSWDNVNNWENVTDGTGPGVNIPAGGPNGVIIEIPAGLTVSTNGDNRAAYKTIIDGTLNISSTDGHILGEVSGSGTLATNNIGYLPAGNYSDFSDCSSGGTFEFGGSADYQLVSISIPDTVYNLSFSGAGQRQLRENMTVCNDLSINGTATFGNYGGFNSEVRVLGDILLASGAGFQGGSGSNARIILAGSSPQQITGNFTGSSAFNNLEIDNNTEVVLNGDVEVSRELALTDGKFITTSANLLTLSTISAYATPTNGSNSSYVEGPMGKLINNGSNFTFPVGKDDRVRNIGVKNTNTTGSQVWIGEYFNANPQEAPYGPDFNTTNGMGGANAGLSDSEYWSLEVSGGTGQVILHWDSQSGVVSNLNQLRVMRWNSGASEWTSEGNAERAGSATSGYLVSNSVGFSQQTFTLGATDLTINPLPVTLVEFAGRVDNQTNILHWITSSELNNDYFELQRSRDGKTYETIAEIRGNGTSGTSHFYSYRDRSPYTGRNYYRLKQVDFNGEFTISDQIVVLENKVLTEGIALEAYPNPTDDSNINLNISTGDPAPVRVRMMDVYGRVYFEEVYTPEQLLQSIKVKASENLKQGVYIVLVEQGSQKSQRRVVINR</sequence>
<dbReference type="InterPro" id="IPR026444">
    <property type="entry name" value="Secre_tail"/>
</dbReference>
<organism evidence="2 3">
    <name type="scientific">Fulvivirga kasyanovii</name>
    <dbReference type="NCBI Taxonomy" id="396812"/>
    <lineage>
        <taxon>Bacteria</taxon>
        <taxon>Pseudomonadati</taxon>
        <taxon>Bacteroidota</taxon>
        <taxon>Cytophagia</taxon>
        <taxon>Cytophagales</taxon>
        <taxon>Fulvivirgaceae</taxon>
        <taxon>Fulvivirga</taxon>
    </lineage>
</organism>
<dbReference type="RefSeq" id="WP_155171617.1">
    <property type="nucleotide sequence ID" value="NZ_SMLW01000517.1"/>
</dbReference>
<feature type="domain" description="Secretion system C-terminal sorting" evidence="1">
    <location>
        <begin position="2777"/>
        <end position="2854"/>
    </location>
</feature>
<comment type="caution">
    <text evidence="2">The sequence shown here is derived from an EMBL/GenBank/DDBJ whole genome shotgun (WGS) entry which is preliminary data.</text>
</comment>
<proteinExistence type="predicted"/>
<dbReference type="EMBL" id="SMLW01000517">
    <property type="protein sequence ID" value="MTI25476.1"/>
    <property type="molecule type" value="Genomic_DNA"/>
</dbReference>
<feature type="non-terminal residue" evidence="2">
    <location>
        <position position="1"/>
    </location>
</feature>
<protein>
    <submittedName>
        <fullName evidence="2">T9SS type A sorting domain-containing protein</fullName>
    </submittedName>
</protein>
<gene>
    <name evidence="2" type="ORF">E1163_11025</name>
</gene>
<accession>A0ABW9RNH6</accession>
<reference evidence="2 3" key="1">
    <citation type="submission" date="2019-02" db="EMBL/GenBank/DDBJ databases">
        <authorList>
            <person name="Goldberg S.R."/>
            <person name="Haltli B.A."/>
            <person name="Correa H."/>
            <person name="Russell K.G."/>
        </authorList>
    </citation>
    <scope>NUCLEOTIDE SEQUENCE [LARGE SCALE GENOMIC DNA]</scope>
    <source>
        <strain evidence="2 3">JCM 16186</strain>
    </source>
</reference>
<evidence type="ECO:0000313" key="3">
    <source>
        <dbReference type="Proteomes" id="UP000798808"/>
    </source>
</evidence>
<dbReference type="Proteomes" id="UP000798808">
    <property type="component" value="Unassembled WGS sequence"/>
</dbReference>
<evidence type="ECO:0000313" key="2">
    <source>
        <dbReference type="EMBL" id="MTI25476.1"/>
    </source>
</evidence>
<keyword evidence="3" id="KW-1185">Reference proteome</keyword>
<name>A0ABW9RNH6_9BACT</name>
<evidence type="ECO:0000259" key="1">
    <source>
        <dbReference type="Pfam" id="PF18962"/>
    </source>
</evidence>
<dbReference type="NCBIfam" id="TIGR04183">
    <property type="entry name" value="Por_Secre_tail"/>
    <property type="match status" value="1"/>
</dbReference>
<dbReference type="Pfam" id="PF18962">
    <property type="entry name" value="Por_Secre_tail"/>
    <property type="match status" value="1"/>
</dbReference>